<evidence type="ECO:0000313" key="10">
    <source>
        <dbReference type="RefSeq" id="XP_013413100.1"/>
    </source>
</evidence>
<gene>
    <name evidence="10" type="primary">LOC106175581</name>
</gene>
<comment type="similarity">
    <text evidence="2 8">Belongs to the glycosyltransferase 92 family.</text>
</comment>
<dbReference type="Proteomes" id="UP000085678">
    <property type="component" value="Unplaced"/>
</dbReference>
<dbReference type="OrthoDB" id="2526284at2759"/>
<keyword evidence="6" id="KW-1133">Transmembrane helix</keyword>
<dbReference type="KEGG" id="lak:106175581"/>
<dbReference type="GeneID" id="106175581"/>
<evidence type="ECO:0000256" key="2">
    <source>
        <dbReference type="ARBA" id="ARBA00007647"/>
    </source>
</evidence>
<evidence type="ECO:0000256" key="7">
    <source>
        <dbReference type="ARBA" id="ARBA00023136"/>
    </source>
</evidence>
<dbReference type="EC" id="2.4.1.-" evidence="8"/>
<reference evidence="10" key="1">
    <citation type="submission" date="2025-08" db="UniProtKB">
        <authorList>
            <consortium name="RefSeq"/>
        </authorList>
    </citation>
    <scope>IDENTIFICATION</scope>
    <source>
        <tissue evidence="10">Gonads</tissue>
    </source>
</reference>
<dbReference type="PANTHER" id="PTHR21461:SF40">
    <property type="entry name" value="GLYCOSYLTRANSFERASE FAMILY 92 PROTEIN"/>
    <property type="match status" value="1"/>
</dbReference>
<sequence length="417" mass="47778">MTVQLPVVPKMLSSGLPDKEDLTWKEQPGGKQYFFSAFYDDREGGHVRIVSLVDRETKPPGFCRVWFREAGKTGLGGDLSSNDSIVRPAKLERNPKRGKYSASLYHCDVKGLPKPLAVSLVEDRNSAHTNSVPILKVIDKSRPSKWDANKLRRKIGVCVETPLFEYSNFMRLIEFVEVYRTLGAEHFTLYNYTGDPVMNPVIRAYVQQGIMTLIPWNLPPNLRVNSVGNEATEGVHYYAELSSIQDCLYRTMYEFKYVVFVDTDEFIVPRKQNDLYAMLESLPQDRAGYAFAKKEFIISPATFDTYPAVKGKLDARLLRYRPACLLTSRRSRKIHSFSKRCCYKTIVKPEKVWLMDVHWIERATESTFNAGGDLGSLHHYRQHFMGSGIITDASIFRFGEKILENIDKAVQYVRHTT</sequence>
<keyword evidence="9" id="KW-1185">Reference proteome</keyword>
<evidence type="ECO:0000256" key="1">
    <source>
        <dbReference type="ARBA" id="ARBA00004167"/>
    </source>
</evidence>
<protein>
    <recommendedName>
        <fullName evidence="8">Glycosyltransferase family 92 protein</fullName>
        <ecNumber evidence="8">2.4.1.-</ecNumber>
    </recommendedName>
</protein>
<dbReference type="PANTHER" id="PTHR21461">
    <property type="entry name" value="GLYCOSYLTRANSFERASE FAMILY 92 PROTEIN"/>
    <property type="match status" value="1"/>
</dbReference>
<keyword evidence="4 8" id="KW-0808">Transferase</keyword>
<name>A0A1S3JRW2_LINAN</name>
<accession>A0A1S3JRW2</accession>
<evidence type="ECO:0000256" key="5">
    <source>
        <dbReference type="ARBA" id="ARBA00022692"/>
    </source>
</evidence>
<dbReference type="InParanoid" id="A0A1S3JRW2"/>
<dbReference type="GO" id="GO:0016757">
    <property type="term" value="F:glycosyltransferase activity"/>
    <property type="evidence" value="ECO:0007669"/>
    <property type="project" value="UniProtKB-UniRule"/>
</dbReference>
<evidence type="ECO:0000256" key="4">
    <source>
        <dbReference type="ARBA" id="ARBA00022679"/>
    </source>
</evidence>
<dbReference type="AlphaFoldDB" id="A0A1S3JRW2"/>
<dbReference type="Pfam" id="PF01697">
    <property type="entry name" value="Glyco_transf_92"/>
    <property type="match status" value="1"/>
</dbReference>
<dbReference type="GO" id="GO:0016020">
    <property type="term" value="C:membrane"/>
    <property type="evidence" value="ECO:0007669"/>
    <property type="project" value="UniProtKB-SubCell"/>
</dbReference>
<evidence type="ECO:0000313" key="9">
    <source>
        <dbReference type="Proteomes" id="UP000085678"/>
    </source>
</evidence>
<dbReference type="InterPro" id="IPR008166">
    <property type="entry name" value="Glyco_transf_92"/>
</dbReference>
<dbReference type="GO" id="GO:0005737">
    <property type="term" value="C:cytoplasm"/>
    <property type="evidence" value="ECO:0007669"/>
    <property type="project" value="TreeGrafter"/>
</dbReference>
<keyword evidence="3 8" id="KW-0328">Glycosyltransferase</keyword>
<dbReference type="RefSeq" id="XP_013413100.1">
    <property type="nucleotide sequence ID" value="XM_013557646.1"/>
</dbReference>
<comment type="subcellular location">
    <subcellularLocation>
        <location evidence="1">Membrane</location>
        <topology evidence="1">Single-pass membrane protein</topology>
    </subcellularLocation>
</comment>
<organism evidence="9 10">
    <name type="scientific">Lingula anatina</name>
    <name type="common">Brachiopod</name>
    <name type="synonym">Lingula unguis</name>
    <dbReference type="NCBI Taxonomy" id="7574"/>
    <lineage>
        <taxon>Eukaryota</taxon>
        <taxon>Metazoa</taxon>
        <taxon>Spiralia</taxon>
        <taxon>Lophotrochozoa</taxon>
        <taxon>Brachiopoda</taxon>
        <taxon>Linguliformea</taxon>
        <taxon>Lingulata</taxon>
        <taxon>Lingulida</taxon>
        <taxon>Linguloidea</taxon>
        <taxon>Lingulidae</taxon>
        <taxon>Lingula</taxon>
    </lineage>
</organism>
<evidence type="ECO:0000256" key="8">
    <source>
        <dbReference type="RuleBase" id="RU366017"/>
    </source>
</evidence>
<evidence type="ECO:0000256" key="3">
    <source>
        <dbReference type="ARBA" id="ARBA00022676"/>
    </source>
</evidence>
<proteinExistence type="inferred from homology"/>
<keyword evidence="7" id="KW-0472">Membrane</keyword>
<keyword evidence="5" id="KW-0812">Transmembrane</keyword>
<evidence type="ECO:0000256" key="6">
    <source>
        <dbReference type="ARBA" id="ARBA00022989"/>
    </source>
</evidence>